<protein>
    <submittedName>
        <fullName evidence="2">Uncharacterized protein</fullName>
    </submittedName>
</protein>
<dbReference type="AlphaFoldDB" id="A0A915IJH0"/>
<reference evidence="2" key="1">
    <citation type="submission" date="2022-11" db="UniProtKB">
        <authorList>
            <consortium name="WormBaseParasite"/>
        </authorList>
    </citation>
    <scope>IDENTIFICATION</scope>
</reference>
<keyword evidence="1" id="KW-1185">Reference proteome</keyword>
<dbReference type="Proteomes" id="UP000887565">
    <property type="component" value="Unplaced"/>
</dbReference>
<evidence type="ECO:0000313" key="1">
    <source>
        <dbReference type="Proteomes" id="UP000887565"/>
    </source>
</evidence>
<evidence type="ECO:0000313" key="2">
    <source>
        <dbReference type="WBParaSite" id="nRc.2.0.1.t14004-RA"/>
    </source>
</evidence>
<dbReference type="WBParaSite" id="nRc.2.0.1.t14004-RA">
    <property type="protein sequence ID" value="nRc.2.0.1.t14004-RA"/>
    <property type="gene ID" value="nRc.2.0.1.g14004"/>
</dbReference>
<proteinExistence type="predicted"/>
<sequence>MMTPMTLKQKNPRSLHMKKMKKVMNTKRMMIH</sequence>
<organism evidence="1 2">
    <name type="scientific">Romanomermis culicivorax</name>
    <name type="common">Nematode worm</name>
    <dbReference type="NCBI Taxonomy" id="13658"/>
    <lineage>
        <taxon>Eukaryota</taxon>
        <taxon>Metazoa</taxon>
        <taxon>Ecdysozoa</taxon>
        <taxon>Nematoda</taxon>
        <taxon>Enoplea</taxon>
        <taxon>Dorylaimia</taxon>
        <taxon>Mermithida</taxon>
        <taxon>Mermithoidea</taxon>
        <taxon>Mermithidae</taxon>
        <taxon>Romanomermis</taxon>
    </lineage>
</organism>
<accession>A0A915IJH0</accession>
<name>A0A915IJH0_ROMCU</name>